<dbReference type="Pfam" id="PF26095">
    <property type="entry name" value="CC_Bre1"/>
    <property type="match status" value="1"/>
</dbReference>
<dbReference type="InterPro" id="IPR001841">
    <property type="entry name" value="Znf_RING"/>
</dbReference>
<evidence type="ECO:0000313" key="19">
    <source>
        <dbReference type="WBParaSite" id="PSAMB.scaffold1084size36143.g10804.t1"/>
    </source>
</evidence>
<dbReference type="InterPro" id="IPR017907">
    <property type="entry name" value="Znf_RING_CS"/>
</dbReference>
<dbReference type="WBParaSite" id="PSAMB.scaffold1084size36143.g10804.t1">
    <property type="protein sequence ID" value="PSAMB.scaffold1084size36143.g10804.t1"/>
    <property type="gene ID" value="PSAMB.scaffold1084size36143.g10804"/>
</dbReference>
<comment type="pathway">
    <text evidence="3 14">Protein modification; protein ubiquitination.</text>
</comment>
<feature type="region of interest" description="Disordered" evidence="16">
    <location>
        <begin position="1"/>
        <end position="28"/>
    </location>
</feature>
<dbReference type="Proteomes" id="UP000887566">
    <property type="component" value="Unplaced"/>
</dbReference>
<dbReference type="GO" id="GO:0008270">
    <property type="term" value="F:zinc ion binding"/>
    <property type="evidence" value="ECO:0007669"/>
    <property type="project" value="UniProtKB-KW"/>
</dbReference>
<dbReference type="PROSITE" id="PS50089">
    <property type="entry name" value="ZF_RING_2"/>
    <property type="match status" value="1"/>
</dbReference>
<dbReference type="Pfam" id="PF00097">
    <property type="entry name" value="zf-C3HC4"/>
    <property type="match status" value="1"/>
</dbReference>
<dbReference type="GO" id="GO:0005634">
    <property type="term" value="C:nucleus"/>
    <property type="evidence" value="ECO:0007669"/>
    <property type="project" value="UniProtKB-SubCell"/>
</dbReference>
<dbReference type="PROSITE" id="PS00518">
    <property type="entry name" value="ZF_RING_1"/>
    <property type="match status" value="1"/>
</dbReference>
<feature type="domain" description="RING-type" evidence="17">
    <location>
        <begin position="871"/>
        <end position="910"/>
    </location>
</feature>
<comment type="similarity">
    <text evidence="4 14">Belongs to the BRE1 family.</text>
</comment>
<evidence type="ECO:0000256" key="8">
    <source>
        <dbReference type="ARBA" id="ARBA00022786"/>
    </source>
</evidence>
<dbReference type="PANTHER" id="PTHR23163:SF0">
    <property type="entry name" value="E3 UBIQUITIN-PROTEIN LIGASE BRE1"/>
    <property type="match status" value="1"/>
</dbReference>
<evidence type="ECO:0000256" key="2">
    <source>
        <dbReference type="ARBA" id="ARBA00004123"/>
    </source>
</evidence>
<dbReference type="FunFam" id="3.30.40.10:FF:000040">
    <property type="entry name" value="E3 ubiquitin protein ligase"/>
    <property type="match status" value="1"/>
</dbReference>
<accession>A0A914UKW1</accession>
<dbReference type="GO" id="GO:0006325">
    <property type="term" value="P:chromatin organization"/>
    <property type="evidence" value="ECO:0007669"/>
    <property type="project" value="UniProtKB-KW"/>
</dbReference>
<dbReference type="GO" id="GO:0061630">
    <property type="term" value="F:ubiquitin protein ligase activity"/>
    <property type="evidence" value="ECO:0007669"/>
    <property type="project" value="UniProtKB-EC"/>
</dbReference>
<feature type="coiled-coil region" evidence="15">
    <location>
        <begin position="329"/>
        <end position="377"/>
    </location>
</feature>
<dbReference type="InterPro" id="IPR058643">
    <property type="entry name" value="BRE1-like_CC"/>
</dbReference>
<dbReference type="GO" id="GO:0033503">
    <property type="term" value="C:HULC complex"/>
    <property type="evidence" value="ECO:0007669"/>
    <property type="project" value="TreeGrafter"/>
</dbReference>
<evidence type="ECO:0000256" key="15">
    <source>
        <dbReference type="SAM" id="Coils"/>
    </source>
</evidence>
<dbReference type="InterPro" id="IPR058642">
    <property type="entry name" value="BRE1A/B-like_dom"/>
</dbReference>
<evidence type="ECO:0000256" key="1">
    <source>
        <dbReference type="ARBA" id="ARBA00000900"/>
    </source>
</evidence>
<dbReference type="Pfam" id="PF26052">
    <property type="entry name" value="BRE1B"/>
    <property type="match status" value="1"/>
</dbReference>
<keyword evidence="8 14" id="KW-0833">Ubl conjugation pathway</keyword>
<dbReference type="InterPro" id="IPR013956">
    <property type="entry name" value="E3_ubiquit_lig_Bre1"/>
</dbReference>
<dbReference type="SUPFAM" id="SSF57850">
    <property type="entry name" value="RING/U-box"/>
    <property type="match status" value="1"/>
</dbReference>
<evidence type="ECO:0000259" key="17">
    <source>
        <dbReference type="PROSITE" id="PS50089"/>
    </source>
</evidence>
<organism evidence="18 19">
    <name type="scientific">Plectus sambesii</name>
    <dbReference type="NCBI Taxonomy" id="2011161"/>
    <lineage>
        <taxon>Eukaryota</taxon>
        <taxon>Metazoa</taxon>
        <taxon>Ecdysozoa</taxon>
        <taxon>Nematoda</taxon>
        <taxon>Chromadorea</taxon>
        <taxon>Plectida</taxon>
        <taxon>Plectina</taxon>
        <taxon>Plectoidea</taxon>
        <taxon>Plectidae</taxon>
        <taxon>Plectus</taxon>
    </lineage>
</organism>
<evidence type="ECO:0000256" key="14">
    <source>
        <dbReference type="RuleBase" id="RU365038"/>
    </source>
</evidence>
<keyword evidence="6 14" id="KW-0479">Metal-binding</keyword>
<feature type="compositionally biased region" description="Basic and acidic residues" evidence="16">
    <location>
        <begin position="198"/>
        <end position="212"/>
    </location>
</feature>
<reference evidence="19" key="1">
    <citation type="submission" date="2022-11" db="UniProtKB">
        <authorList>
            <consortium name="WormBaseParasite"/>
        </authorList>
    </citation>
    <scope>IDENTIFICATION</scope>
</reference>
<name>A0A914UKW1_9BILA</name>
<keyword evidence="7 13" id="KW-0863">Zinc-finger</keyword>
<evidence type="ECO:0000256" key="6">
    <source>
        <dbReference type="ARBA" id="ARBA00022723"/>
    </source>
</evidence>
<keyword evidence="9 14" id="KW-0862">Zinc</keyword>
<keyword evidence="12 14" id="KW-0539">Nucleus</keyword>
<dbReference type="EC" id="2.3.2.27" evidence="14"/>
<sequence length="924" mass="107021">MSKRSSPDSDDLGVGGGDRSDSSSPIAKRQRLVEFEPIRLPSVSGVRDIEGLTLSVQNYKLSERLVHKERLRNELQKRVEQLERRQTQDDAMLCIINRCWNRLDEDVRILLQRFDAETAVEGEAGNEYDATKSFLAQLSHWDNEEIDEKQTQRVEFSRRAISKLVQAFDRIMQRNEKLTSLMKGTEVNGSATPDVADGDAKSIEEEKDEKTKATKVEVDKAIAELNSQLQSENLRLQLLVTELQAKNHDFSLKHAAHEDEISAMETKTEEMRNQLEEVKYELEKTMRREDKLDYRLAEVAKKHQTAELLLLELQSKVAGGAVAEQDGTAKISKNKLEEMQANLDEQQDLAANRLAELQEMTDKNRAAQQQIETLKMNLHHLPADVITNSIEYRCLQSQFSVLYQESVKIRQQLEETRAQLCNMKTAHLKQIEQMESEELLAQQRLRQAMLELEDQLSQVRKEYEMLRLEFEQHLAANEQSGPVNREMRQLLASYKTQNQQLKQEVNRFKRKWKEAVSIVAKSQKELDQERKIRERSLLIELDDELASPDQEGAHKSDAAVEADDIEAGLEGLSPEEALKKQIERLKAQVADLRAQLDAFAELSSEERDRGEILSRERRFKSENEKLQAHVKKMASADRKEKTKFYSEETLKKMKHLEDQTEKLKKEAAGAKQEEDTLLNEMEVTGQAFEEMQEQNTRLLQQLKEKDDANLKLMSERIRSNQQQKKMKEEKDLVEELVGSLQNQVEAQNLVVRKLEEKERLLYQNLTSLENDLRMRQQALELNKRKALEYAQSAADLKLQLEKCTSQLTEAQLAVATKTSSLEVDSFKLRRLEEEKTVLKRKLDRAKKMEKADKVDEVLIEEIKELKDQLTCPSCKVHRKDAILTKCYHVFCMDCLKTRYETRRRKCPKCNAAFGANDYRRIYIG</sequence>
<feature type="coiled-coil region" evidence="15">
    <location>
        <begin position="646"/>
        <end position="868"/>
    </location>
</feature>
<dbReference type="InterPro" id="IPR013083">
    <property type="entry name" value="Znf_RING/FYVE/PHD"/>
</dbReference>
<dbReference type="AlphaFoldDB" id="A0A914UKW1"/>
<evidence type="ECO:0000256" key="7">
    <source>
        <dbReference type="ARBA" id="ARBA00022771"/>
    </source>
</evidence>
<evidence type="ECO:0000256" key="16">
    <source>
        <dbReference type="SAM" id="MobiDB-lite"/>
    </source>
</evidence>
<dbReference type="Gene3D" id="3.30.40.10">
    <property type="entry name" value="Zinc/RING finger domain, C3HC4 (zinc finger)"/>
    <property type="match status" value="1"/>
</dbReference>
<feature type="coiled-coil region" evidence="15">
    <location>
        <begin position="222"/>
        <end position="288"/>
    </location>
</feature>
<dbReference type="SMART" id="SM00184">
    <property type="entry name" value="RING"/>
    <property type="match status" value="1"/>
</dbReference>
<comment type="catalytic activity">
    <reaction evidence="1 14">
        <text>S-ubiquitinyl-[E2 ubiquitin-conjugating enzyme]-L-cysteine + [acceptor protein]-L-lysine = [E2 ubiquitin-conjugating enzyme]-L-cysteine + N(6)-ubiquitinyl-[acceptor protein]-L-lysine.</text>
        <dbReference type="EC" id="2.3.2.27"/>
    </reaction>
</comment>
<keyword evidence="11 14" id="KW-0175">Coiled coil</keyword>
<evidence type="ECO:0000256" key="13">
    <source>
        <dbReference type="PROSITE-ProRule" id="PRU00175"/>
    </source>
</evidence>
<protein>
    <recommendedName>
        <fullName evidence="14">E3 ubiquitin protein ligase</fullName>
        <ecNumber evidence="14">2.3.2.27</ecNumber>
    </recommendedName>
</protein>
<keyword evidence="5 14" id="KW-0808">Transferase</keyword>
<keyword evidence="18" id="KW-1185">Reference proteome</keyword>
<evidence type="ECO:0000256" key="5">
    <source>
        <dbReference type="ARBA" id="ARBA00022679"/>
    </source>
</evidence>
<evidence type="ECO:0000256" key="3">
    <source>
        <dbReference type="ARBA" id="ARBA00004906"/>
    </source>
</evidence>
<evidence type="ECO:0000256" key="12">
    <source>
        <dbReference type="ARBA" id="ARBA00023242"/>
    </source>
</evidence>
<dbReference type="GO" id="GO:0016567">
    <property type="term" value="P:protein ubiquitination"/>
    <property type="evidence" value="ECO:0007669"/>
    <property type="project" value="UniProtKB-UniRule"/>
</dbReference>
<evidence type="ECO:0000313" key="18">
    <source>
        <dbReference type="Proteomes" id="UP000887566"/>
    </source>
</evidence>
<dbReference type="InterPro" id="IPR018957">
    <property type="entry name" value="Znf_C3HC4_RING-type"/>
</dbReference>
<feature type="coiled-coil region" evidence="15">
    <location>
        <begin position="65"/>
        <end position="92"/>
    </location>
</feature>
<proteinExistence type="inferred from homology"/>
<comment type="subcellular location">
    <subcellularLocation>
        <location evidence="2 14">Nucleus</location>
    </subcellularLocation>
</comment>
<feature type="region of interest" description="Disordered" evidence="16">
    <location>
        <begin position="186"/>
        <end position="212"/>
    </location>
</feature>
<evidence type="ECO:0000256" key="10">
    <source>
        <dbReference type="ARBA" id="ARBA00022853"/>
    </source>
</evidence>
<keyword evidence="10 14" id="KW-0156">Chromatin regulator</keyword>
<evidence type="ECO:0000256" key="11">
    <source>
        <dbReference type="ARBA" id="ARBA00023054"/>
    </source>
</evidence>
<dbReference type="PANTHER" id="PTHR23163">
    <property type="entry name" value="RING FINGER PROTEIN-RELATED"/>
    <property type="match status" value="1"/>
</dbReference>
<evidence type="ECO:0000256" key="4">
    <source>
        <dbReference type="ARBA" id="ARBA00005555"/>
    </source>
</evidence>
<feature type="coiled-coil region" evidence="15">
    <location>
        <begin position="431"/>
        <end position="511"/>
    </location>
</feature>
<evidence type="ECO:0000256" key="9">
    <source>
        <dbReference type="ARBA" id="ARBA00022833"/>
    </source>
</evidence>
<feature type="coiled-coil region" evidence="15">
    <location>
        <begin position="575"/>
        <end position="602"/>
    </location>
</feature>